<evidence type="ECO:0000313" key="1">
    <source>
        <dbReference type="EMBL" id="EFW12447.1"/>
    </source>
</evidence>
<reference evidence="2" key="1">
    <citation type="journal article" date="2011" name="Genome Biol. Evol.">
        <title>Massive genomic decay in Serratia symbiotica, a recently evolved symbiont of aphids.</title>
        <authorList>
            <person name="Burke G.R."/>
            <person name="Moran N.A."/>
        </authorList>
    </citation>
    <scope>NUCLEOTIDE SEQUENCE [LARGE SCALE GENOMIC DNA]</scope>
    <source>
        <strain evidence="2">Tucson</strain>
    </source>
</reference>
<gene>
    <name evidence="1" type="ORF">SSYM_1281</name>
</gene>
<sequence length="97" mass="11060">MDVVQNVLITGNAAKRPMPVGFRCRFTFCPVQFKKLCIRGDHFGYHNPPDNPVITVFAAFKMAHKHLFRLAIVFNQIAIILFKLPGNPLIRHFAVRA</sequence>
<accession>E9CLY1</accession>
<protein>
    <submittedName>
        <fullName evidence="1">Uncharacterized protein</fullName>
    </submittedName>
</protein>
<name>E9CLY1_9GAMM</name>
<dbReference type="HOGENOM" id="CLU_2345086_0_0_6"/>
<dbReference type="Proteomes" id="UP000013568">
    <property type="component" value="Unassembled WGS sequence"/>
</dbReference>
<dbReference type="EMBL" id="GL636108">
    <property type="protein sequence ID" value="EFW12447.1"/>
    <property type="molecule type" value="Genomic_DNA"/>
</dbReference>
<proteinExistence type="predicted"/>
<evidence type="ECO:0000313" key="2">
    <source>
        <dbReference type="Proteomes" id="UP000013568"/>
    </source>
</evidence>
<keyword evidence="2" id="KW-1185">Reference proteome</keyword>
<dbReference type="AlphaFoldDB" id="E9CLY1"/>
<organism evidence="1 2">
    <name type="scientific">Serratia symbiotica str. Tucson</name>
    <dbReference type="NCBI Taxonomy" id="914128"/>
    <lineage>
        <taxon>Bacteria</taxon>
        <taxon>Pseudomonadati</taxon>
        <taxon>Pseudomonadota</taxon>
        <taxon>Gammaproteobacteria</taxon>
        <taxon>Enterobacterales</taxon>
        <taxon>Yersiniaceae</taxon>
        <taxon>Serratia</taxon>
        <taxon>Serratia symbiotica</taxon>
    </lineage>
</organism>